<dbReference type="Proteomes" id="UP000284250">
    <property type="component" value="Unassembled WGS sequence"/>
</dbReference>
<feature type="transmembrane region" description="Helical" evidence="1">
    <location>
        <begin position="21"/>
        <end position="41"/>
    </location>
</feature>
<keyword evidence="1" id="KW-1133">Transmembrane helix</keyword>
<comment type="caution">
    <text evidence="2">The sequence shown here is derived from an EMBL/GenBank/DDBJ whole genome shotgun (WGS) entry which is preliminary data.</text>
</comment>
<gene>
    <name evidence="2" type="ORF">D0T11_18630</name>
</gene>
<sequence length="123" mass="13961">MQLDITTEAVETGINRHLVRMMGLVISSLLGVVVFFLAQVYTTVQSIDADNRRFNTYIVKTEAQMAGFDKDLASIRDDIRGLKQAQTAQAKLHADEWSEFWKDYGFFFNVTARPAPNRNAKSK</sequence>
<reference evidence="2 3" key="1">
    <citation type="submission" date="2019-01" db="EMBL/GenBank/DDBJ databases">
        <title>Hymenobacter humicola sp. nov., isolated from soils in Antarctica.</title>
        <authorList>
            <person name="Sedlacek I."/>
            <person name="Holochova P."/>
            <person name="Kralova S."/>
            <person name="Pantucek R."/>
            <person name="Stankova E."/>
            <person name="Vrbovska V."/>
            <person name="Kristofova L."/>
            <person name="Svec P."/>
            <person name="Busse H.-J."/>
        </authorList>
    </citation>
    <scope>NUCLEOTIDE SEQUENCE [LARGE SCALE GENOMIC DNA]</scope>
    <source>
        <strain evidence="2 3">CCM 8852</strain>
    </source>
</reference>
<proteinExistence type="predicted"/>
<evidence type="ECO:0000313" key="3">
    <source>
        <dbReference type="Proteomes" id="UP000284250"/>
    </source>
</evidence>
<keyword evidence="3" id="KW-1185">Reference proteome</keyword>
<dbReference type="AlphaFoldDB" id="A0A418QMJ7"/>
<protein>
    <submittedName>
        <fullName evidence="2">Uncharacterized protein</fullName>
    </submittedName>
</protein>
<organism evidence="2 3">
    <name type="scientific">Hymenobacter rubripertinctus</name>
    <dbReference type="NCBI Taxonomy" id="2029981"/>
    <lineage>
        <taxon>Bacteria</taxon>
        <taxon>Pseudomonadati</taxon>
        <taxon>Bacteroidota</taxon>
        <taxon>Cytophagia</taxon>
        <taxon>Cytophagales</taxon>
        <taxon>Hymenobacteraceae</taxon>
        <taxon>Hymenobacter</taxon>
    </lineage>
</organism>
<evidence type="ECO:0000313" key="2">
    <source>
        <dbReference type="EMBL" id="RIY06457.1"/>
    </source>
</evidence>
<dbReference type="RefSeq" id="WP_119657322.1">
    <property type="nucleotide sequence ID" value="NZ_JBHUOI010000081.1"/>
</dbReference>
<dbReference type="OrthoDB" id="9923072at2"/>
<keyword evidence="1" id="KW-0812">Transmembrane</keyword>
<keyword evidence="1" id="KW-0472">Membrane</keyword>
<accession>A0A418QMJ7</accession>
<dbReference type="EMBL" id="QYCN01000040">
    <property type="protein sequence ID" value="RIY06457.1"/>
    <property type="molecule type" value="Genomic_DNA"/>
</dbReference>
<name>A0A418QMJ7_9BACT</name>
<evidence type="ECO:0000256" key="1">
    <source>
        <dbReference type="SAM" id="Phobius"/>
    </source>
</evidence>